<proteinExistence type="predicted"/>
<dbReference type="AlphaFoldDB" id="A0A6M2BX52"/>
<feature type="domain" description="Guanylate cyclase" evidence="1">
    <location>
        <begin position="648"/>
        <end position="768"/>
    </location>
</feature>
<reference evidence="2 3" key="1">
    <citation type="journal article" date="2014" name="Int. J. Syst. Evol. Microbiol.">
        <title>Solimonas terrae sp. nov., isolated from soil.</title>
        <authorList>
            <person name="Kim S.J."/>
            <person name="Moon J.Y."/>
            <person name="Weon H.Y."/>
            <person name="Ahn J.H."/>
            <person name="Chen W.M."/>
            <person name="Kwon S.W."/>
        </authorList>
    </citation>
    <scope>NUCLEOTIDE SEQUENCE [LARGE SCALE GENOMIC DNA]</scope>
    <source>
        <strain evidence="2 3">KIS83-12</strain>
    </source>
</reference>
<gene>
    <name evidence="2" type="ORF">G7Y85_18995</name>
</gene>
<dbReference type="Proteomes" id="UP000472676">
    <property type="component" value="Unassembled WGS sequence"/>
</dbReference>
<dbReference type="InterPro" id="IPR029787">
    <property type="entry name" value="Nucleotide_cyclase"/>
</dbReference>
<evidence type="ECO:0000313" key="3">
    <source>
        <dbReference type="Proteomes" id="UP000472676"/>
    </source>
</evidence>
<organism evidence="2 3">
    <name type="scientific">Solimonas terrae</name>
    <dbReference type="NCBI Taxonomy" id="1396819"/>
    <lineage>
        <taxon>Bacteria</taxon>
        <taxon>Pseudomonadati</taxon>
        <taxon>Pseudomonadota</taxon>
        <taxon>Gammaproteobacteria</taxon>
        <taxon>Nevskiales</taxon>
        <taxon>Nevskiaceae</taxon>
        <taxon>Solimonas</taxon>
    </lineage>
</organism>
<dbReference type="Gene3D" id="3.30.70.1230">
    <property type="entry name" value="Nucleotide cyclase"/>
    <property type="match status" value="1"/>
</dbReference>
<dbReference type="GO" id="GO:0004016">
    <property type="term" value="F:adenylate cyclase activity"/>
    <property type="evidence" value="ECO:0007669"/>
    <property type="project" value="UniProtKB-ARBA"/>
</dbReference>
<keyword evidence="3" id="KW-1185">Reference proteome</keyword>
<dbReference type="GO" id="GO:0009190">
    <property type="term" value="P:cyclic nucleotide biosynthetic process"/>
    <property type="evidence" value="ECO:0007669"/>
    <property type="project" value="InterPro"/>
</dbReference>
<dbReference type="RefSeq" id="WP_166261225.1">
    <property type="nucleotide sequence ID" value="NZ_JAAMOW010000011.1"/>
</dbReference>
<dbReference type="Pfam" id="PF20308">
    <property type="entry name" value="TPR-S"/>
    <property type="match status" value="1"/>
</dbReference>
<protein>
    <recommendedName>
        <fullName evidence="1">Guanylate cyclase domain-containing protein</fullName>
    </recommendedName>
</protein>
<dbReference type="EMBL" id="JAAMOW010000011">
    <property type="protein sequence ID" value="NGY06865.1"/>
    <property type="molecule type" value="Genomic_DNA"/>
</dbReference>
<sequence length="833" mass="91742">MAAWLSVETGDMGNSTTLSTAGTTILPLRDWLAVHLRADAGARRLRVGACGHLLLSRSEARRARRQLVEQVLPTLIADGATRLSLFVGMAPGADMLFLETAADWLRERGLPFEMTALLPVPVDNLINDWVLRAQDEQRQIARSARAALAAEAESLLQRCTTIVPLYPESIDAGSLSSRAFRQHQYRRLAAILAQHADHVVAILRPLASLEPGGTAEIVTWRRNPASIPPDLRLHASHCASERPVHIVDPSQSDPVRAIPAGPIEDDELSRVLHSAELARSAGNELACNDIVYRALKSGLRSRRLEYLRIQALANTGNVRMALDRYLSLDLHDDELDEDWLALRGRLEKDLALTGSGGAAQFARAASAYREAYRRHGGSYSAINAASMLMLAGRRADARRLAKAAIRRTRAASDEIGRFYALATESEAALLLGDLRACREKLTAANRLLRDDVGRRSRTRQQLRTLCLRLGHDPALLDALQLPPLVLLLPGKGAADCRDIVLPPLLRRLVHDRALLHVALSTPFELKLCEQLIAHGARLYLTLPTAAGELARQWRGREAGAPHRLQRVLDAAEGVATLRGFLYAETAWAAAEAALMNRGLARLSAERLGLKLQQVDCLGGAALRCRRFAGEAPSCDPPGTAGSERRMVGLIFADFASFRRLRDPMFPRYYREIMQMLADLLDRHAAKVLVRQTWGDALHVVTEDAASAGHIVADIQHEIEQRRLRDDGVLGDLELRIAAHYAPAYSGIDPVEEKLTYYGSQLSFAARIEPVVPPSMIYVTEAFAARVALEAPDDFTLDYAGEVEFAKQFGTYRLYSLRQRDQCSSPRGLSRLAT</sequence>
<dbReference type="Gene3D" id="3.40.50.450">
    <property type="match status" value="1"/>
</dbReference>
<comment type="caution">
    <text evidence="2">The sequence shown here is derived from an EMBL/GenBank/DDBJ whole genome shotgun (WGS) entry which is preliminary data.</text>
</comment>
<dbReference type="SUPFAM" id="SSF55073">
    <property type="entry name" value="Nucleotide cyclase"/>
    <property type="match status" value="1"/>
</dbReference>
<evidence type="ECO:0000259" key="1">
    <source>
        <dbReference type="PROSITE" id="PS50125"/>
    </source>
</evidence>
<name>A0A6M2BX52_9GAMM</name>
<accession>A0A6M2BX52</accession>
<dbReference type="InterPro" id="IPR001054">
    <property type="entry name" value="A/G_cyclase"/>
</dbReference>
<dbReference type="GO" id="GO:0035556">
    <property type="term" value="P:intracellular signal transduction"/>
    <property type="evidence" value="ECO:0007669"/>
    <property type="project" value="InterPro"/>
</dbReference>
<evidence type="ECO:0000313" key="2">
    <source>
        <dbReference type="EMBL" id="NGY06865.1"/>
    </source>
</evidence>
<dbReference type="InterPro" id="IPR046880">
    <property type="entry name" value="TPR-S"/>
</dbReference>
<dbReference type="PROSITE" id="PS50125">
    <property type="entry name" value="GUANYLATE_CYCLASE_2"/>
    <property type="match status" value="1"/>
</dbReference>